<dbReference type="EMBL" id="JAGSOJ010000002">
    <property type="protein sequence ID" value="MCM1989618.1"/>
    <property type="molecule type" value="Genomic_DNA"/>
</dbReference>
<protein>
    <submittedName>
        <fullName evidence="1">DUF1573 domain-containing protein</fullName>
    </submittedName>
</protein>
<sequence>MKDIIFDEFQNSINQCLLRHRSIIDISSKLLESQARVNRALAKAVTDCGCICIDASCENKLELTVTNNDCDDEDLKILNKCLKTHLKGELCGNCRDVLNTELGNNLFYIASLCNLLDLNMYDILIKENDNLKTLGKYSLK</sequence>
<comment type="caution">
    <text evidence="1">The sequence shown here is derived from an EMBL/GenBank/DDBJ whole genome shotgun (WGS) entry which is preliminary data.</text>
</comment>
<dbReference type="Proteomes" id="UP001056429">
    <property type="component" value="Unassembled WGS sequence"/>
</dbReference>
<accession>A0A9J6NYV4</accession>
<name>A0A9J6NYV4_9CLOT</name>
<keyword evidence="2" id="KW-1185">Reference proteome</keyword>
<proteinExistence type="predicted"/>
<evidence type="ECO:0000313" key="1">
    <source>
        <dbReference type="EMBL" id="MCM1989618.1"/>
    </source>
</evidence>
<dbReference type="RefSeq" id="WP_250858648.1">
    <property type="nucleotide sequence ID" value="NZ_JAGSOJ010000002.1"/>
</dbReference>
<reference evidence="1" key="1">
    <citation type="journal article" date="2021" name="mSystems">
        <title>Bacteria and Archaea Synergistically Convert Glycine Betaine to Biogenic Methane in the Formosa Cold Seep of the South China Sea.</title>
        <authorList>
            <person name="Li L."/>
            <person name="Zhang W."/>
            <person name="Zhang S."/>
            <person name="Song L."/>
            <person name="Sun Q."/>
            <person name="Zhang H."/>
            <person name="Xiang H."/>
            <person name="Dong X."/>
        </authorList>
    </citation>
    <scope>NUCLEOTIDE SEQUENCE</scope>
    <source>
        <strain evidence="1">ZWT</strain>
    </source>
</reference>
<organism evidence="1 2">
    <name type="scientific">Oceanirhabdus seepicola</name>
    <dbReference type="NCBI Taxonomy" id="2828781"/>
    <lineage>
        <taxon>Bacteria</taxon>
        <taxon>Bacillati</taxon>
        <taxon>Bacillota</taxon>
        <taxon>Clostridia</taxon>
        <taxon>Eubacteriales</taxon>
        <taxon>Clostridiaceae</taxon>
        <taxon>Oceanirhabdus</taxon>
    </lineage>
</organism>
<evidence type="ECO:0000313" key="2">
    <source>
        <dbReference type="Proteomes" id="UP001056429"/>
    </source>
</evidence>
<dbReference type="AlphaFoldDB" id="A0A9J6NYV4"/>
<gene>
    <name evidence="1" type="ORF">KDK92_07695</name>
</gene>
<reference evidence="1" key="2">
    <citation type="submission" date="2021-04" db="EMBL/GenBank/DDBJ databases">
        <authorList>
            <person name="Dong X."/>
        </authorList>
    </citation>
    <scope>NUCLEOTIDE SEQUENCE</scope>
    <source>
        <strain evidence="1">ZWT</strain>
    </source>
</reference>